<dbReference type="AlphaFoldDB" id="A0A0F9CS38"/>
<organism evidence="2">
    <name type="scientific">marine sediment metagenome</name>
    <dbReference type="NCBI Taxonomy" id="412755"/>
    <lineage>
        <taxon>unclassified sequences</taxon>
        <taxon>metagenomes</taxon>
        <taxon>ecological metagenomes</taxon>
    </lineage>
</organism>
<name>A0A0F9CS38_9ZZZZ</name>
<dbReference type="InterPro" id="IPR011010">
    <property type="entry name" value="DNA_brk_join_enz"/>
</dbReference>
<accession>A0A0F9CS38</accession>
<dbReference type="SUPFAM" id="SSF56349">
    <property type="entry name" value="DNA breaking-rejoining enzymes"/>
    <property type="match status" value="1"/>
</dbReference>
<dbReference type="Gene3D" id="1.10.443.10">
    <property type="entry name" value="Intergrase catalytic core"/>
    <property type="match status" value="1"/>
</dbReference>
<comment type="caution">
    <text evidence="2">The sequence shown here is derived from an EMBL/GenBank/DDBJ whole genome shotgun (WGS) entry which is preliminary data.</text>
</comment>
<keyword evidence="1" id="KW-0233">DNA recombination</keyword>
<dbReference type="InterPro" id="IPR013762">
    <property type="entry name" value="Integrase-like_cat_sf"/>
</dbReference>
<protein>
    <submittedName>
        <fullName evidence="2">Uncharacterized protein</fullName>
    </submittedName>
</protein>
<dbReference type="EMBL" id="LAZR01032041">
    <property type="protein sequence ID" value="KKL52014.1"/>
    <property type="molecule type" value="Genomic_DNA"/>
</dbReference>
<dbReference type="GO" id="GO:0006310">
    <property type="term" value="P:DNA recombination"/>
    <property type="evidence" value="ECO:0007669"/>
    <property type="project" value="UniProtKB-KW"/>
</dbReference>
<reference evidence="2" key="1">
    <citation type="journal article" date="2015" name="Nature">
        <title>Complex archaea that bridge the gap between prokaryotes and eukaryotes.</title>
        <authorList>
            <person name="Spang A."/>
            <person name="Saw J.H."/>
            <person name="Jorgensen S.L."/>
            <person name="Zaremba-Niedzwiedzka K."/>
            <person name="Martijn J."/>
            <person name="Lind A.E."/>
            <person name="van Eijk R."/>
            <person name="Schleper C."/>
            <person name="Guy L."/>
            <person name="Ettema T.J."/>
        </authorList>
    </citation>
    <scope>NUCLEOTIDE SEQUENCE</scope>
</reference>
<evidence type="ECO:0000313" key="2">
    <source>
        <dbReference type="EMBL" id="KKL52014.1"/>
    </source>
</evidence>
<dbReference type="GO" id="GO:0015074">
    <property type="term" value="P:DNA integration"/>
    <property type="evidence" value="ECO:0007669"/>
    <property type="project" value="InterPro"/>
</dbReference>
<sequence>MTLPQNFQKISLSFATSWIRAGGDAKRLQHMLGHADPRVVDVYVHLTAKDLSQAHSKFSPLESL</sequence>
<dbReference type="GO" id="GO:0003677">
    <property type="term" value="F:DNA binding"/>
    <property type="evidence" value="ECO:0007669"/>
    <property type="project" value="InterPro"/>
</dbReference>
<gene>
    <name evidence="2" type="ORF">LCGC14_2289740</name>
</gene>
<proteinExistence type="predicted"/>
<evidence type="ECO:0000256" key="1">
    <source>
        <dbReference type="ARBA" id="ARBA00023172"/>
    </source>
</evidence>